<evidence type="ECO:0000313" key="4">
    <source>
        <dbReference type="Proteomes" id="UP000297716"/>
    </source>
</evidence>
<name>A0A4Z0YG69_9PEZI</name>
<evidence type="ECO:0000256" key="2">
    <source>
        <dbReference type="SAM" id="Phobius"/>
    </source>
</evidence>
<dbReference type="PANTHER" id="PTHR35184">
    <property type="entry name" value="YALI0C10208P"/>
    <property type="match status" value="1"/>
</dbReference>
<feature type="compositionally biased region" description="Polar residues" evidence="1">
    <location>
        <begin position="384"/>
        <end position="410"/>
    </location>
</feature>
<keyword evidence="2" id="KW-0812">Transmembrane</keyword>
<dbReference type="PANTHER" id="PTHR35184:SF1">
    <property type="entry name" value="INTEGRAL MEMBRANE PROTEIN"/>
    <property type="match status" value="1"/>
</dbReference>
<sequence length="541" mass="59000">MNRAQLTPVPHGPPYASTVAVVGGLPTVMTDIPIAAVLLSLFVASAAAHMTILQLNKRVGLKFLFSGMLFVLSVLRTVALSMRMVWATHPHVANIAIASGILTQTGSVLVLVINLFLTQRIVRGYHPKFGWHPVTNVAFPFMVACVVASLIMVIAVTVQSVLTLDTAIRNSDRIVQLFAGTLMAVLAFLPIPIIVSAYLFPRAQHVEKFGAGRWRTKVRLLLFTASVATLGASFRIYTGYAIRPATDPAWYHSRPCYYCFNFVTDLIVSATYLFSRFDRRFIVPNGAKGPGDYSKGVRARRPSVTSSNGDEGGNETDPEKLANLRGTSNEGGSEKAPLPTCYDKGKGKEIDVNNDEKNPTVVNSGNQTYGPGGEWNGVPWPFRTSWTTPRTFGPQSPATNQSSASDSTGLDSPGNYSPVDGAASQWGAETNSTYIQEPEPVHFGAQRHYPQQLQHSQSYIFGQALTSDEEIHMSPWGLPEDAAVWPFTSETHRDPVTRSNSAAAYTHASSSRMPNRDRIISRSRSFNAASHRRAEAEGGWI</sequence>
<comment type="caution">
    <text evidence="3">The sequence shown here is derived from an EMBL/GenBank/DDBJ whole genome shotgun (WGS) entry which is preliminary data.</text>
</comment>
<feature type="transmembrane region" description="Helical" evidence="2">
    <location>
        <begin position="92"/>
        <end position="117"/>
    </location>
</feature>
<dbReference type="STRING" id="37992.A0A4Z0YG69"/>
<dbReference type="Pfam" id="PF11309">
    <property type="entry name" value="DUF3112"/>
    <property type="match status" value="1"/>
</dbReference>
<keyword evidence="2" id="KW-1133">Transmembrane helix</keyword>
<keyword evidence="4" id="KW-1185">Reference proteome</keyword>
<dbReference type="AlphaFoldDB" id="A0A4Z0YG69"/>
<feature type="transmembrane region" description="Helical" evidence="2">
    <location>
        <begin position="64"/>
        <end position="86"/>
    </location>
</feature>
<dbReference type="Proteomes" id="UP000297716">
    <property type="component" value="Unassembled WGS sequence"/>
</dbReference>
<evidence type="ECO:0000256" key="1">
    <source>
        <dbReference type="SAM" id="MobiDB-lite"/>
    </source>
</evidence>
<protein>
    <submittedName>
        <fullName evidence="3">Uncharacterized protein</fullName>
    </submittedName>
</protein>
<gene>
    <name evidence="3" type="ORF">E0Z10_g5699</name>
</gene>
<proteinExistence type="predicted"/>
<feature type="transmembrane region" description="Helical" evidence="2">
    <location>
        <begin position="174"/>
        <end position="200"/>
    </location>
</feature>
<dbReference type="EMBL" id="SKBN01000106">
    <property type="protein sequence ID" value="TGJ83044.1"/>
    <property type="molecule type" value="Genomic_DNA"/>
</dbReference>
<evidence type="ECO:0000313" key="3">
    <source>
        <dbReference type="EMBL" id="TGJ83044.1"/>
    </source>
</evidence>
<accession>A0A4Z0YG69</accession>
<keyword evidence="2" id="KW-0472">Membrane</keyword>
<feature type="transmembrane region" description="Helical" evidence="2">
    <location>
        <begin position="137"/>
        <end position="162"/>
    </location>
</feature>
<feature type="compositionally biased region" description="Basic and acidic residues" evidence="1">
    <location>
        <begin position="343"/>
        <end position="358"/>
    </location>
</feature>
<organism evidence="3 4">
    <name type="scientific">Xylaria hypoxylon</name>
    <dbReference type="NCBI Taxonomy" id="37992"/>
    <lineage>
        <taxon>Eukaryota</taxon>
        <taxon>Fungi</taxon>
        <taxon>Dikarya</taxon>
        <taxon>Ascomycota</taxon>
        <taxon>Pezizomycotina</taxon>
        <taxon>Sordariomycetes</taxon>
        <taxon>Xylariomycetidae</taxon>
        <taxon>Xylariales</taxon>
        <taxon>Xylariaceae</taxon>
        <taxon>Xylaria</taxon>
    </lineage>
</organism>
<dbReference type="InterPro" id="IPR021460">
    <property type="entry name" value="DUF3112"/>
</dbReference>
<dbReference type="OrthoDB" id="3357002at2759"/>
<feature type="region of interest" description="Disordered" evidence="1">
    <location>
        <begin position="292"/>
        <end position="424"/>
    </location>
</feature>
<reference evidence="3 4" key="1">
    <citation type="submission" date="2019-03" db="EMBL/GenBank/DDBJ databases">
        <title>Draft genome sequence of Xylaria hypoxylon DSM 108379, a ubiquitous saprotrophic-parasitic fungi on hardwood.</title>
        <authorList>
            <person name="Buettner E."/>
            <person name="Leonhardt S."/>
            <person name="Gebauer A.M."/>
            <person name="Liers C."/>
            <person name="Hofrichter M."/>
            <person name="Kellner H."/>
        </authorList>
    </citation>
    <scope>NUCLEOTIDE SEQUENCE [LARGE SCALE GENOMIC DNA]</scope>
    <source>
        <strain evidence="3 4">DSM 108379</strain>
    </source>
</reference>
<feature type="transmembrane region" description="Helical" evidence="2">
    <location>
        <begin position="220"/>
        <end position="237"/>
    </location>
</feature>
<feature type="compositionally biased region" description="Polar residues" evidence="1">
    <location>
        <begin position="360"/>
        <end position="369"/>
    </location>
</feature>